<name>A0A8J2PQC7_9HEXA</name>
<dbReference type="GO" id="GO:0008270">
    <property type="term" value="F:zinc ion binding"/>
    <property type="evidence" value="ECO:0007669"/>
    <property type="project" value="UniProtKB-KW"/>
</dbReference>
<dbReference type="PROSITE" id="PS50158">
    <property type="entry name" value="ZF_CCHC"/>
    <property type="match status" value="1"/>
</dbReference>
<sequence length="229" mass="25508">MLISAWRTQTAKDEDLPTQDVLKEEEFHMLLSLPRPISVISISASVRFASPAFANVHCLSEILNGPLQPIPNAGRDDDDVEIIEDPTINLDEATTHTMSVSAVLDDAASISTMVVNNNDTVVLHAGTSNNSESYPENPNLTVLVVDEERSVTISQPGPSRFSGPDLRKCGRCGRVGHLRRDCQFQKVPNRLKMTREQLTQANRHRSGVKVREKKARRDFLSLGTRRQRL</sequence>
<dbReference type="EMBL" id="CAJVCH010495577">
    <property type="protein sequence ID" value="CAG7820949.1"/>
    <property type="molecule type" value="Genomic_DNA"/>
</dbReference>
<dbReference type="InterPro" id="IPR001878">
    <property type="entry name" value="Znf_CCHC"/>
</dbReference>
<organism evidence="4 5">
    <name type="scientific">Allacma fusca</name>
    <dbReference type="NCBI Taxonomy" id="39272"/>
    <lineage>
        <taxon>Eukaryota</taxon>
        <taxon>Metazoa</taxon>
        <taxon>Ecdysozoa</taxon>
        <taxon>Arthropoda</taxon>
        <taxon>Hexapoda</taxon>
        <taxon>Collembola</taxon>
        <taxon>Symphypleona</taxon>
        <taxon>Sminthuridae</taxon>
        <taxon>Allacma</taxon>
    </lineage>
</organism>
<evidence type="ECO:0000256" key="2">
    <source>
        <dbReference type="SAM" id="MobiDB-lite"/>
    </source>
</evidence>
<comment type="caution">
    <text evidence="4">The sequence shown here is derived from an EMBL/GenBank/DDBJ whole genome shotgun (WGS) entry which is preliminary data.</text>
</comment>
<proteinExistence type="predicted"/>
<evidence type="ECO:0000313" key="5">
    <source>
        <dbReference type="Proteomes" id="UP000708208"/>
    </source>
</evidence>
<evidence type="ECO:0000313" key="4">
    <source>
        <dbReference type="EMBL" id="CAG7820949.1"/>
    </source>
</evidence>
<evidence type="ECO:0000259" key="3">
    <source>
        <dbReference type="PROSITE" id="PS50158"/>
    </source>
</evidence>
<keyword evidence="1" id="KW-0479">Metal-binding</keyword>
<feature type="domain" description="CCHC-type" evidence="3">
    <location>
        <begin position="167"/>
        <end position="182"/>
    </location>
</feature>
<dbReference type="Proteomes" id="UP000708208">
    <property type="component" value="Unassembled WGS sequence"/>
</dbReference>
<feature type="region of interest" description="Disordered" evidence="2">
    <location>
        <begin position="198"/>
        <end position="229"/>
    </location>
</feature>
<dbReference type="AlphaFoldDB" id="A0A8J2PQC7"/>
<accession>A0A8J2PQC7</accession>
<evidence type="ECO:0000256" key="1">
    <source>
        <dbReference type="PROSITE-ProRule" id="PRU00047"/>
    </source>
</evidence>
<keyword evidence="5" id="KW-1185">Reference proteome</keyword>
<keyword evidence="1" id="KW-0863">Zinc-finger</keyword>
<gene>
    <name evidence="4" type="ORF">AFUS01_LOCUS31317</name>
</gene>
<feature type="compositionally biased region" description="Basic residues" evidence="2">
    <location>
        <begin position="202"/>
        <end position="216"/>
    </location>
</feature>
<dbReference type="GO" id="GO:0003676">
    <property type="term" value="F:nucleic acid binding"/>
    <property type="evidence" value="ECO:0007669"/>
    <property type="project" value="InterPro"/>
</dbReference>
<protein>
    <recommendedName>
        <fullName evidence="3">CCHC-type domain-containing protein</fullName>
    </recommendedName>
</protein>
<keyword evidence="1" id="KW-0862">Zinc</keyword>
<dbReference type="OrthoDB" id="9630350at2759"/>
<reference evidence="4" key="1">
    <citation type="submission" date="2021-06" db="EMBL/GenBank/DDBJ databases">
        <authorList>
            <person name="Hodson N. C."/>
            <person name="Mongue J. A."/>
            <person name="Jaron S. K."/>
        </authorList>
    </citation>
    <scope>NUCLEOTIDE SEQUENCE</scope>
</reference>